<dbReference type="Proteomes" id="UP000434172">
    <property type="component" value="Unassembled WGS sequence"/>
</dbReference>
<evidence type="ECO:0000313" key="1">
    <source>
        <dbReference type="EMBL" id="KAF0326936.1"/>
    </source>
</evidence>
<dbReference type="AlphaFoldDB" id="A0A8H3ZUI3"/>
<keyword evidence="2" id="KW-1185">Reference proteome</keyword>
<name>A0A8H3ZUI3_9PEZI</name>
<gene>
    <name evidence="1" type="ORF">GQ607_005700</name>
</gene>
<evidence type="ECO:0000313" key="2">
    <source>
        <dbReference type="Proteomes" id="UP000434172"/>
    </source>
</evidence>
<dbReference type="OrthoDB" id="5425805at2759"/>
<organism evidence="1 2">
    <name type="scientific">Colletotrichum asianum</name>
    <dbReference type="NCBI Taxonomy" id="702518"/>
    <lineage>
        <taxon>Eukaryota</taxon>
        <taxon>Fungi</taxon>
        <taxon>Dikarya</taxon>
        <taxon>Ascomycota</taxon>
        <taxon>Pezizomycotina</taxon>
        <taxon>Sordariomycetes</taxon>
        <taxon>Hypocreomycetidae</taxon>
        <taxon>Glomerellales</taxon>
        <taxon>Glomerellaceae</taxon>
        <taxon>Colletotrichum</taxon>
        <taxon>Colletotrichum gloeosporioides species complex</taxon>
    </lineage>
</organism>
<comment type="caution">
    <text evidence="1">The sequence shown here is derived from an EMBL/GenBank/DDBJ whole genome shotgun (WGS) entry which is preliminary data.</text>
</comment>
<accession>A0A8H3ZUI3</accession>
<dbReference type="EMBL" id="WOWK01000026">
    <property type="protein sequence ID" value="KAF0326936.1"/>
    <property type="molecule type" value="Genomic_DNA"/>
</dbReference>
<reference evidence="1 2" key="1">
    <citation type="submission" date="2019-12" db="EMBL/GenBank/DDBJ databases">
        <title>A genome sequence resource for the geographically widespread anthracnose pathogen Colletotrichum asianum.</title>
        <authorList>
            <person name="Meng Y."/>
        </authorList>
    </citation>
    <scope>NUCLEOTIDE SEQUENCE [LARGE SCALE GENOMIC DNA]</scope>
    <source>
        <strain evidence="1 2">ICMP 18580</strain>
    </source>
</reference>
<protein>
    <submittedName>
        <fullName evidence="1">Uncharacterized protein</fullName>
    </submittedName>
</protein>
<sequence length="514" mass="56793">MSDQVGFAFQADVNMASLSHMLTGRVLKALSDGGVDTYAMFAAFWLGGKVPVRTSLSETIHSQIAQKSSISIQSVLAKALSIGWGHSTPVVEMTRTQAGTNALLVIGALGTGTAPFQAAQFLRELLSLYGLDPQNLPSTDVLRGLISYLAPFVHGLGFAKVLQHIADTSEKAIRTSKASEATSPRDQQNEIWKMRSLGNASVVAGDIKQVIFTAQRRGSHYMVLRARGAWLSAFASHLLGMSVEVRLGEEILWACGGDQGNVIFQMGHHPTNTLSLQSDKRPLAIVPREPSVNDISENLSMEYLMEHALASILGKWPEVDPDLVDNIHGAIGTLSSYVSQNRFLAKSRRRKDDRIGEGDFSMQGDFDSREALRQTLAAMHINTQLSTDRTTPQYLAGYNMQIKSWQHTLIAMEDRGISMVLTDFVLEFLREWKVPRCKHDKRDLFVARNNKEVAVDGFRPWIDGDMEELPAEVLVFALKGDKLQQIIMCAFLYFAKGQKDGRNGILQHRAFMGG</sequence>
<proteinExistence type="predicted"/>